<keyword evidence="4" id="KW-1185">Reference proteome</keyword>
<evidence type="ECO:0000313" key="4">
    <source>
        <dbReference type="Proteomes" id="UP000700596"/>
    </source>
</evidence>
<evidence type="ECO:0000313" key="3">
    <source>
        <dbReference type="EMBL" id="KAH7118827.1"/>
    </source>
</evidence>
<name>A0A9P9DH04_9PLEO</name>
<feature type="signal peptide" evidence="2">
    <location>
        <begin position="1"/>
        <end position="18"/>
    </location>
</feature>
<proteinExistence type="predicted"/>
<feature type="compositionally biased region" description="Polar residues" evidence="1">
    <location>
        <begin position="61"/>
        <end position="74"/>
    </location>
</feature>
<dbReference type="EMBL" id="JAGMWT010000012">
    <property type="protein sequence ID" value="KAH7118827.1"/>
    <property type="molecule type" value="Genomic_DNA"/>
</dbReference>
<evidence type="ECO:0000256" key="2">
    <source>
        <dbReference type="SAM" id="SignalP"/>
    </source>
</evidence>
<accession>A0A9P9DH04</accession>
<sequence>MTALLGLVASPLWSLLLGFPRADMIPGEAQLSSIVLLSALAHLARRCPTPTRQTRGLPRTSFITDRTSNGARSR</sequence>
<evidence type="ECO:0000256" key="1">
    <source>
        <dbReference type="SAM" id="MobiDB-lite"/>
    </source>
</evidence>
<feature type="region of interest" description="Disordered" evidence="1">
    <location>
        <begin position="49"/>
        <end position="74"/>
    </location>
</feature>
<gene>
    <name evidence="3" type="ORF">B0J11DRAFT_77799</name>
</gene>
<dbReference type="AlphaFoldDB" id="A0A9P9DH04"/>
<dbReference type="Proteomes" id="UP000700596">
    <property type="component" value="Unassembled WGS sequence"/>
</dbReference>
<protein>
    <submittedName>
        <fullName evidence="3">Uncharacterized protein</fullName>
    </submittedName>
</protein>
<organism evidence="3 4">
    <name type="scientific">Dendryphion nanum</name>
    <dbReference type="NCBI Taxonomy" id="256645"/>
    <lineage>
        <taxon>Eukaryota</taxon>
        <taxon>Fungi</taxon>
        <taxon>Dikarya</taxon>
        <taxon>Ascomycota</taxon>
        <taxon>Pezizomycotina</taxon>
        <taxon>Dothideomycetes</taxon>
        <taxon>Pleosporomycetidae</taxon>
        <taxon>Pleosporales</taxon>
        <taxon>Torulaceae</taxon>
        <taxon>Dendryphion</taxon>
    </lineage>
</organism>
<comment type="caution">
    <text evidence="3">The sequence shown here is derived from an EMBL/GenBank/DDBJ whole genome shotgun (WGS) entry which is preliminary data.</text>
</comment>
<keyword evidence="2" id="KW-0732">Signal</keyword>
<reference evidence="3" key="1">
    <citation type="journal article" date="2021" name="Nat. Commun.">
        <title>Genetic determinants of endophytism in the Arabidopsis root mycobiome.</title>
        <authorList>
            <person name="Mesny F."/>
            <person name="Miyauchi S."/>
            <person name="Thiergart T."/>
            <person name="Pickel B."/>
            <person name="Atanasova L."/>
            <person name="Karlsson M."/>
            <person name="Huettel B."/>
            <person name="Barry K.W."/>
            <person name="Haridas S."/>
            <person name="Chen C."/>
            <person name="Bauer D."/>
            <person name="Andreopoulos W."/>
            <person name="Pangilinan J."/>
            <person name="LaButti K."/>
            <person name="Riley R."/>
            <person name="Lipzen A."/>
            <person name="Clum A."/>
            <person name="Drula E."/>
            <person name="Henrissat B."/>
            <person name="Kohler A."/>
            <person name="Grigoriev I.V."/>
            <person name="Martin F.M."/>
            <person name="Hacquard S."/>
        </authorList>
    </citation>
    <scope>NUCLEOTIDE SEQUENCE</scope>
    <source>
        <strain evidence="3">MPI-CAGE-CH-0243</strain>
    </source>
</reference>
<feature type="chain" id="PRO_5040484271" evidence="2">
    <location>
        <begin position="19"/>
        <end position="74"/>
    </location>
</feature>